<dbReference type="EMBL" id="CAJC01000162">
    <property type="protein sequence ID" value="CCI53904.1"/>
    <property type="molecule type" value="Genomic_DNA"/>
</dbReference>
<feature type="domain" description="General stress protein FMN-binding split barrel" evidence="1">
    <location>
        <begin position="97"/>
        <end position="187"/>
    </location>
</feature>
<dbReference type="Pfam" id="PF16242">
    <property type="entry name" value="Pyrid_ox_like"/>
    <property type="match status" value="1"/>
</dbReference>
<dbReference type="SUPFAM" id="SSF50475">
    <property type="entry name" value="FMN-binding split barrel"/>
    <property type="match status" value="1"/>
</dbReference>
<dbReference type="STRING" id="1193518.BN13_500032"/>
<organism evidence="2 3">
    <name type="scientific">Nostocoides jenkinsii Ben 74</name>
    <dbReference type="NCBI Taxonomy" id="1193518"/>
    <lineage>
        <taxon>Bacteria</taxon>
        <taxon>Bacillati</taxon>
        <taxon>Actinomycetota</taxon>
        <taxon>Actinomycetes</taxon>
        <taxon>Micrococcales</taxon>
        <taxon>Intrasporangiaceae</taxon>
        <taxon>Nostocoides</taxon>
    </lineage>
</organism>
<dbReference type="InterPro" id="IPR012349">
    <property type="entry name" value="Split_barrel_FMN-bd"/>
</dbReference>
<dbReference type="Proteomes" id="UP000035720">
    <property type="component" value="Unassembled WGS sequence"/>
</dbReference>
<evidence type="ECO:0000313" key="2">
    <source>
        <dbReference type="EMBL" id="CCI53904.1"/>
    </source>
</evidence>
<accession>A0A077MBF2</accession>
<dbReference type="PANTHER" id="PTHR34818:SF1">
    <property type="entry name" value="PROTEIN BLI-3"/>
    <property type="match status" value="1"/>
</dbReference>
<proteinExistence type="predicted"/>
<dbReference type="InterPro" id="IPR052917">
    <property type="entry name" value="Stress-Dev_Protein"/>
</dbReference>
<dbReference type="InterPro" id="IPR038725">
    <property type="entry name" value="YdaG_split_barrel_FMN-bd"/>
</dbReference>
<protein>
    <recommendedName>
        <fullName evidence="1">General stress protein FMN-binding split barrel domain-containing protein</fullName>
    </recommendedName>
</protein>
<sequence>MEVLELVEGGRLVGVVVQLPFVARLEVLPLGWVVGVPRAQLGRRRDRLEPLIEVSALLAHPAWQEAVDEDPSAVGVRGIVVHPLHRNLGHADPPVRSDKVLAIGADARVNVAYASDKGWVSVSGTAELSRDRAKLEELWDPSASAFMSGGPDDPNSALLKVTGNTAQLWKSPGSVGLLLTMAKGLLGKDPAKDEDAPIVEL</sequence>
<name>A0A077MBF2_9MICO</name>
<dbReference type="AlphaFoldDB" id="A0A077MBF2"/>
<evidence type="ECO:0000259" key="1">
    <source>
        <dbReference type="Pfam" id="PF16242"/>
    </source>
</evidence>
<gene>
    <name evidence="2" type="ORF">BN13_500032</name>
</gene>
<reference evidence="2 3" key="1">
    <citation type="journal article" date="2013" name="ISME J.">
        <title>A metabolic model for members of the genus Tetrasphaera involved in enhanced biological phosphorus removal.</title>
        <authorList>
            <person name="Kristiansen R."/>
            <person name="Nguyen H.T.T."/>
            <person name="Saunders A.M."/>
            <person name="Nielsen J.L."/>
            <person name="Wimmer R."/>
            <person name="Le V.Q."/>
            <person name="McIlroy S.J."/>
            <person name="Petrovski S."/>
            <person name="Seviour R.J."/>
            <person name="Calteau A."/>
            <person name="Nielsen K.L."/>
            <person name="Nielsen P.H."/>
        </authorList>
    </citation>
    <scope>NUCLEOTIDE SEQUENCE [LARGE SCALE GENOMIC DNA]</scope>
    <source>
        <strain evidence="2 3">Ben 74</strain>
    </source>
</reference>
<dbReference type="PANTHER" id="PTHR34818">
    <property type="entry name" value="PROTEIN BLI-3"/>
    <property type="match status" value="1"/>
</dbReference>
<dbReference type="Gene3D" id="2.30.110.10">
    <property type="entry name" value="Electron Transport, Fmn-binding Protein, Chain A"/>
    <property type="match status" value="1"/>
</dbReference>
<evidence type="ECO:0000313" key="3">
    <source>
        <dbReference type="Proteomes" id="UP000035720"/>
    </source>
</evidence>
<comment type="caution">
    <text evidence="2">The sequence shown here is derived from an EMBL/GenBank/DDBJ whole genome shotgun (WGS) entry which is preliminary data.</text>
</comment>
<keyword evidence="3" id="KW-1185">Reference proteome</keyword>